<dbReference type="GO" id="GO:0050661">
    <property type="term" value="F:NADP binding"/>
    <property type="evidence" value="ECO:0007669"/>
    <property type="project" value="InterPro"/>
</dbReference>
<evidence type="ECO:0000313" key="6">
    <source>
        <dbReference type="EMBL" id="PKU25648.1"/>
    </source>
</evidence>
<keyword evidence="7" id="KW-1185">Reference proteome</keyword>
<evidence type="ECO:0000259" key="5">
    <source>
        <dbReference type="Pfam" id="PF14833"/>
    </source>
</evidence>
<dbReference type="SUPFAM" id="SSF48179">
    <property type="entry name" value="6-phosphogluconate dehydrogenase C-terminal domain-like"/>
    <property type="match status" value="1"/>
</dbReference>
<evidence type="ECO:0000313" key="7">
    <source>
        <dbReference type="Proteomes" id="UP000233293"/>
    </source>
</evidence>
<proteinExistence type="predicted"/>
<dbReference type="InterPro" id="IPR008927">
    <property type="entry name" value="6-PGluconate_DH-like_C_sf"/>
</dbReference>
<dbReference type="GO" id="GO:0016054">
    <property type="term" value="P:organic acid catabolic process"/>
    <property type="evidence" value="ECO:0007669"/>
    <property type="project" value="UniProtKB-ARBA"/>
</dbReference>
<feature type="domain" description="6-phosphogluconate dehydrogenase NADP-binding" evidence="4">
    <location>
        <begin position="7"/>
        <end position="165"/>
    </location>
</feature>
<evidence type="ECO:0000256" key="2">
    <source>
        <dbReference type="ARBA" id="ARBA00023027"/>
    </source>
</evidence>
<keyword evidence="2" id="KW-0520">NAD</keyword>
<dbReference type="Pfam" id="PF03446">
    <property type="entry name" value="NAD_binding_2"/>
    <property type="match status" value="1"/>
</dbReference>
<dbReference type="Proteomes" id="UP000233293">
    <property type="component" value="Unassembled WGS sequence"/>
</dbReference>
<dbReference type="GO" id="GO:0016616">
    <property type="term" value="F:oxidoreductase activity, acting on the CH-OH group of donors, NAD or NADP as acceptor"/>
    <property type="evidence" value="ECO:0007669"/>
    <property type="project" value="TreeGrafter"/>
</dbReference>
<dbReference type="EMBL" id="PIUM01000004">
    <property type="protein sequence ID" value="PKU25648.1"/>
    <property type="molecule type" value="Genomic_DNA"/>
</dbReference>
<comment type="caution">
    <text evidence="6">The sequence shown here is derived from an EMBL/GenBank/DDBJ whole genome shotgun (WGS) entry which is preliminary data.</text>
</comment>
<accession>A0A2N3PZ26</accession>
<dbReference type="PANTHER" id="PTHR22981:SF7">
    <property type="entry name" value="3-HYDROXYISOBUTYRATE DEHYDROGENASE, MITOCHONDRIAL"/>
    <property type="match status" value="1"/>
</dbReference>
<dbReference type="Gene3D" id="1.10.1040.10">
    <property type="entry name" value="N-(1-d-carboxylethyl)-l-norvaline Dehydrogenase, domain 2"/>
    <property type="match status" value="1"/>
</dbReference>
<dbReference type="Gene3D" id="3.40.50.720">
    <property type="entry name" value="NAD(P)-binding Rossmann-like Domain"/>
    <property type="match status" value="1"/>
</dbReference>
<protein>
    <submittedName>
        <fullName evidence="6">3-hydroxyisobutyrate dehydrogenase</fullName>
    </submittedName>
</protein>
<dbReference type="PROSITE" id="PS00895">
    <property type="entry name" value="3_HYDROXYISOBUT_DH"/>
    <property type="match status" value="1"/>
</dbReference>
<dbReference type="PIRSF" id="PIRSF000103">
    <property type="entry name" value="HIBADH"/>
    <property type="match status" value="1"/>
</dbReference>
<keyword evidence="1" id="KW-0560">Oxidoreductase</keyword>
<dbReference type="InterPro" id="IPR013328">
    <property type="entry name" value="6PGD_dom2"/>
</dbReference>
<evidence type="ECO:0000259" key="4">
    <source>
        <dbReference type="Pfam" id="PF03446"/>
    </source>
</evidence>
<dbReference type="OrthoDB" id="9812907at2"/>
<dbReference type="InterPro" id="IPR015815">
    <property type="entry name" value="HIBADH-related"/>
</dbReference>
<dbReference type="InterPro" id="IPR006115">
    <property type="entry name" value="6PGDH_NADP-bd"/>
</dbReference>
<sequence length="296" mass="30782">MTEERMIGVVGLGNMGRGMALSLMRGGFAVLGLDKNPQTAERANADGVNLAADLAEIVRRCETIVLSLPNSSIVKELLVGDGGIQDLAQRGLMIIDTTTADPEVTRELASALKLAGIVLLDAPVSGGSRGALRGELTMFLGGSEADVDAARPVLSAMGGKLFHIGDTGAGNIAKIVNNLLTASHLLTASEAFRMAEAAGVKTGQLLDAVNAGSGRSGVTLYNYPSRILSGTFDSGFTMQLMRKDVALAVSLYEKLGVDVPVTRGVGQIWSESASALADGEDFNRIVNFRSTAANCQ</sequence>
<feature type="domain" description="3-hydroxyisobutyrate dehydrogenase-like NAD-binding" evidence="5">
    <location>
        <begin position="168"/>
        <end position="287"/>
    </location>
</feature>
<evidence type="ECO:0000256" key="3">
    <source>
        <dbReference type="PIRSR" id="PIRSR000103-1"/>
    </source>
</evidence>
<organism evidence="6 7">
    <name type="scientific">Telmatospirillum siberiense</name>
    <dbReference type="NCBI Taxonomy" id="382514"/>
    <lineage>
        <taxon>Bacteria</taxon>
        <taxon>Pseudomonadati</taxon>
        <taxon>Pseudomonadota</taxon>
        <taxon>Alphaproteobacteria</taxon>
        <taxon>Rhodospirillales</taxon>
        <taxon>Rhodospirillaceae</taxon>
        <taxon>Telmatospirillum</taxon>
    </lineage>
</organism>
<dbReference type="SUPFAM" id="SSF51735">
    <property type="entry name" value="NAD(P)-binding Rossmann-fold domains"/>
    <property type="match status" value="1"/>
</dbReference>
<dbReference type="PANTHER" id="PTHR22981">
    <property type="entry name" value="3-HYDROXYISOBUTYRATE DEHYDROGENASE-RELATED"/>
    <property type="match status" value="1"/>
</dbReference>
<gene>
    <name evidence="6" type="ORF">CWS72_06215</name>
</gene>
<dbReference type="InterPro" id="IPR029154">
    <property type="entry name" value="HIBADH-like_NADP-bd"/>
</dbReference>
<reference evidence="7" key="1">
    <citation type="submission" date="2017-12" db="EMBL/GenBank/DDBJ databases">
        <title>Draft genome sequence of Telmatospirillum siberiense 26-4b1T, an acidotolerant peatland alphaproteobacterium potentially involved in sulfur cycling.</title>
        <authorList>
            <person name="Hausmann B."/>
            <person name="Pjevac P."/>
            <person name="Schreck K."/>
            <person name="Herbold C.W."/>
            <person name="Daims H."/>
            <person name="Wagner M."/>
            <person name="Pester M."/>
            <person name="Loy A."/>
        </authorList>
    </citation>
    <scope>NUCLEOTIDE SEQUENCE [LARGE SCALE GENOMIC DNA]</scope>
    <source>
        <strain evidence="7">26-4b1</strain>
    </source>
</reference>
<feature type="active site" evidence="3">
    <location>
        <position position="174"/>
    </location>
</feature>
<dbReference type="AlphaFoldDB" id="A0A2N3PZ26"/>
<evidence type="ECO:0000256" key="1">
    <source>
        <dbReference type="ARBA" id="ARBA00023002"/>
    </source>
</evidence>
<dbReference type="InterPro" id="IPR036291">
    <property type="entry name" value="NAD(P)-bd_dom_sf"/>
</dbReference>
<dbReference type="InterPro" id="IPR002204">
    <property type="entry name" value="3-OH-isobutyrate_DH-rel_CS"/>
</dbReference>
<dbReference type="Pfam" id="PF14833">
    <property type="entry name" value="NAD_binding_11"/>
    <property type="match status" value="1"/>
</dbReference>
<dbReference type="GO" id="GO:0051287">
    <property type="term" value="F:NAD binding"/>
    <property type="evidence" value="ECO:0007669"/>
    <property type="project" value="InterPro"/>
</dbReference>
<name>A0A2N3PZ26_9PROT</name>